<dbReference type="InterPro" id="IPR035013">
    <property type="entry name" value="YabN_N"/>
</dbReference>
<dbReference type="PANTHER" id="PTHR30522:SF0">
    <property type="entry name" value="NUCLEOSIDE TRIPHOSPHATE PYROPHOSPHOHYDROLASE"/>
    <property type="match status" value="1"/>
</dbReference>
<keyword evidence="4" id="KW-1185">Reference proteome</keyword>
<dbReference type="Proteomes" id="UP000798488">
    <property type="component" value="Unassembled WGS sequence"/>
</dbReference>
<dbReference type="InterPro" id="IPR004518">
    <property type="entry name" value="MazG-like_dom"/>
</dbReference>
<dbReference type="CDD" id="cd11723">
    <property type="entry name" value="YabN_N_like"/>
    <property type="match status" value="1"/>
</dbReference>
<dbReference type="OrthoDB" id="9808939at2"/>
<dbReference type="GO" id="GO:0046047">
    <property type="term" value="P:TTP catabolic process"/>
    <property type="evidence" value="ECO:0007669"/>
    <property type="project" value="TreeGrafter"/>
</dbReference>
<dbReference type="GO" id="GO:0046076">
    <property type="term" value="P:dTTP catabolic process"/>
    <property type="evidence" value="ECO:0007669"/>
    <property type="project" value="TreeGrafter"/>
</dbReference>
<dbReference type="GO" id="GO:0046052">
    <property type="term" value="P:UTP catabolic process"/>
    <property type="evidence" value="ECO:0007669"/>
    <property type="project" value="TreeGrafter"/>
</dbReference>
<dbReference type="CDD" id="cd11528">
    <property type="entry name" value="NTP-PPase_MazG_Nterm"/>
    <property type="match status" value="1"/>
</dbReference>
<dbReference type="AlphaFoldDB" id="A0A9D3AY93"/>
<dbReference type="InterPro" id="IPR048011">
    <property type="entry name" value="NTP-PPase_MazG-like_C"/>
</dbReference>
<dbReference type="SUPFAM" id="SSF53790">
    <property type="entry name" value="Tetrapyrrole methylase"/>
    <property type="match status" value="1"/>
</dbReference>
<dbReference type="SUPFAM" id="SSF101386">
    <property type="entry name" value="all-alpha NTP pyrophosphatases"/>
    <property type="match status" value="2"/>
</dbReference>
<dbReference type="GO" id="GO:0047693">
    <property type="term" value="F:ATP diphosphatase activity"/>
    <property type="evidence" value="ECO:0007669"/>
    <property type="project" value="UniProtKB-EC"/>
</dbReference>
<dbReference type="PIRSF" id="PIRSF002845">
    <property type="entry name" value="Ttrprl_mtas_MazG"/>
    <property type="match status" value="1"/>
</dbReference>
<reference evidence="3" key="1">
    <citation type="submission" date="2016-02" db="EMBL/GenBank/DDBJ databases">
        <title>Draft Genome Sequence of Sporotomaculum syntrophicum Strain FB, a Syntrophic Benzoate Degrader.</title>
        <authorList>
            <person name="Nobu M.K."/>
            <person name="Narihiro T."/>
            <person name="Qiu Y.-L."/>
            <person name="Ohashi A."/>
            <person name="Liu W.-T."/>
            <person name="Yuji S."/>
        </authorList>
    </citation>
    <scope>NUCLEOTIDE SEQUENCE</scope>
    <source>
        <strain evidence="3">FB</strain>
    </source>
</reference>
<gene>
    <name evidence="3" type="primary">mazG</name>
    <name evidence="3" type="ORF">SPSYN_00556</name>
</gene>
<dbReference type="Pfam" id="PF03819">
    <property type="entry name" value="MazG"/>
    <property type="match status" value="2"/>
</dbReference>
<evidence type="ECO:0000313" key="3">
    <source>
        <dbReference type="EMBL" id="KAF1085827.1"/>
    </source>
</evidence>
<dbReference type="CDD" id="cd11529">
    <property type="entry name" value="NTP-PPase_MazG_Cterm"/>
    <property type="match status" value="1"/>
</dbReference>
<dbReference type="EMBL" id="LSRS01000002">
    <property type="protein sequence ID" value="KAF1085827.1"/>
    <property type="molecule type" value="Genomic_DNA"/>
</dbReference>
<dbReference type="InterPro" id="IPR048015">
    <property type="entry name" value="NTP-PPase_MazG-like_N"/>
</dbReference>
<dbReference type="GO" id="GO:0046081">
    <property type="term" value="P:dUTP catabolic process"/>
    <property type="evidence" value="ECO:0007669"/>
    <property type="project" value="TreeGrafter"/>
</dbReference>
<proteinExistence type="predicted"/>
<dbReference type="GO" id="GO:0006950">
    <property type="term" value="P:response to stress"/>
    <property type="evidence" value="ECO:0007669"/>
    <property type="project" value="UniProtKB-ARBA"/>
</dbReference>
<feature type="domain" description="Tetrapyrrole methylase" evidence="1">
    <location>
        <begin position="4"/>
        <end position="206"/>
    </location>
</feature>
<dbReference type="RefSeq" id="WP_161820991.1">
    <property type="nucleotide sequence ID" value="NZ_LSRS01000002.1"/>
</dbReference>
<dbReference type="InterPro" id="IPR011551">
    <property type="entry name" value="NTP_PyrPHydrolase_MazG"/>
</dbReference>
<evidence type="ECO:0000259" key="2">
    <source>
        <dbReference type="Pfam" id="PF03819"/>
    </source>
</evidence>
<dbReference type="Gene3D" id="3.40.1010.10">
    <property type="entry name" value="Cobalt-precorrin-4 Transmethylase, Domain 1"/>
    <property type="match status" value="1"/>
</dbReference>
<keyword evidence="3" id="KW-0378">Hydrolase</keyword>
<dbReference type="GO" id="GO:0008168">
    <property type="term" value="F:methyltransferase activity"/>
    <property type="evidence" value="ECO:0007669"/>
    <property type="project" value="InterPro"/>
</dbReference>
<evidence type="ECO:0000313" key="4">
    <source>
        <dbReference type="Proteomes" id="UP000798488"/>
    </source>
</evidence>
<organism evidence="3 4">
    <name type="scientific">Sporotomaculum syntrophicum</name>
    <dbReference type="NCBI Taxonomy" id="182264"/>
    <lineage>
        <taxon>Bacteria</taxon>
        <taxon>Bacillati</taxon>
        <taxon>Bacillota</taxon>
        <taxon>Clostridia</taxon>
        <taxon>Eubacteriales</taxon>
        <taxon>Desulfallaceae</taxon>
        <taxon>Sporotomaculum</taxon>
    </lineage>
</organism>
<dbReference type="NCBIfam" id="NF007113">
    <property type="entry name" value="PRK09562.1"/>
    <property type="match status" value="1"/>
</dbReference>
<accession>A0A9D3AY93</accession>
<dbReference type="InterPro" id="IPR024180">
    <property type="entry name" value="Tetrapyrrole_Mease/MazG_pred"/>
</dbReference>
<name>A0A9D3AY93_9FIRM</name>
<dbReference type="InterPro" id="IPR000878">
    <property type="entry name" value="4pyrrol_Mease"/>
</dbReference>
<dbReference type="Gene3D" id="1.10.287.1080">
    <property type="entry name" value="MazG-like"/>
    <property type="match status" value="2"/>
</dbReference>
<dbReference type="PANTHER" id="PTHR30522">
    <property type="entry name" value="NUCLEOSIDE TRIPHOSPHATE PYROPHOSPHOHYDROLASE"/>
    <property type="match status" value="1"/>
</dbReference>
<dbReference type="GO" id="GO:0046061">
    <property type="term" value="P:dATP catabolic process"/>
    <property type="evidence" value="ECO:0007669"/>
    <property type="project" value="TreeGrafter"/>
</dbReference>
<protein>
    <submittedName>
        <fullName evidence="3">Nucleoside triphosphate pyrophosphohydrolase</fullName>
        <ecNumber evidence="3">3.6.1.8</ecNumber>
    </submittedName>
</protein>
<dbReference type="EC" id="3.6.1.8" evidence="3"/>
<dbReference type="InterPro" id="IPR014777">
    <property type="entry name" value="4pyrrole_Mease_sub1"/>
</dbReference>
<feature type="domain" description="NTP pyrophosphohydrolase MazG-like" evidence="2">
    <location>
        <begin position="259"/>
        <end position="332"/>
    </location>
</feature>
<dbReference type="FunFam" id="1.10.287.1080:FF:000003">
    <property type="entry name" value="Nucleoside triphosphate pyrophosphohydrolase"/>
    <property type="match status" value="1"/>
</dbReference>
<sequence length="493" mass="55740">MNTKVIVVGLGPGSRDSLPAVNLKILKEARHLFLRTGVHPVVDWLKEQGIDFYTFDKYYEQADSYDEVYQLITEDVLAAAMQETVVYAVPGHPLVAETTVDFIIREAEQREIAVDIMPAMSFMDELYAVLKIDPVQGILILDGLQLEVQLLNPALGTVLLQVYSRLVAADIKLTLLEIYPPEHQVTIVRAAGVPELQRIEYVQLFEIDRHDWLDHLTSIYVPPCRSAVKKIPVNFPLDPLVDIMGRLRGEGGCPWDREQDHHTLTPYLLEETYEVLDAIQKENMYNFCEELGDLLLQIVFHAQIARENGVFDINDVVHCISQKMIHRHPHVFGNIQVNNSDEVLVNWEIIKQSEKGGGEKKQSSVLDGVPDGLPALSRAYKIQGKAARVGFDWPDYHGALGKVDEELEEWKEALANGQRDKIELETGDVLFAIVNTARLTGIDPEVALLATNNKFVRRFEFIEREAAIKGINVANMSLAEMDELWEKAKNIEK</sequence>
<comment type="caution">
    <text evidence="3">The sequence shown here is derived from an EMBL/GenBank/DDBJ whole genome shotgun (WGS) entry which is preliminary data.</text>
</comment>
<dbReference type="GO" id="GO:0006203">
    <property type="term" value="P:dGTP catabolic process"/>
    <property type="evidence" value="ECO:0007669"/>
    <property type="project" value="TreeGrafter"/>
</dbReference>
<dbReference type="NCBIfam" id="TIGR00444">
    <property type="entry name" value="mazG"/>
    <property type="match status" value="1"/>
</dbReference>
<dbReference type="Pfam" id="PF00590">
    <property type="entry name" value="TP_methylase"/>
    <property type="match status" value="1"/>
</dbReference>
<dbReference type="InterPro" id="IPR035996">
    <property type="entry name" value="4pyrrol_Methylase_sf"/>
</dbReference>
<evidence type="ECO:0000259" key="1">
    <source>
        <dbReference type="Pfam" id="PF00590"/>
    </source>
</evidence>
<feature type="domain" description="NTP pyrophosphohydrolase MazG-like" evidence="2">
    <location>
        <begin position="404"/>
        <end position="458"/>
    </location>
</feature>
<dbReference type="FunFam" id="1.10.287.1080:FF:000001">
    <property type="entry name" value="Nucleoside triphosphate pyrophosphohydrolase"/>
    <property type="match status" value="1"/>
</dbReference>